<dbReference type="EMBL" id="CM004403">
    <property type="protein sequence ID" value="OAY25361.1"/>
    <property type="molecule type" value="Genomic_DNA"/>
</dbReference>
<accession>A0A2C9U6H4</accession>
<organism evidence="1">
    <name type="scientific">Manihot esculenta</name>
    <name type="common">Cassava</name>
    <name type="synonym">Jatropha manihot</name>
    <dbReference type="NCBI Taxonomy" id="3983"/>
    <lineage>
        <taxon>Eukaryota</taxon>
        <taxon>Viridiplantae</taxon>
        <taxon>Streptophyta</taxon>
        <taxon>Embryophyta</taxon>
        <taxon>Tracheophyta</taxon>
        <taxon>Spermatophyta</taxon>
        <taxon>Magnoliopsida</taxon>
        <taxon>eudicotyledons</taxon>
        <taxon>Gunneridae</taxon>
        <taxon>Pentapetalae</taxon>
        <taxon>rosids</taxon>
        <taxon>fabids</taxon>
        <taxon>Malpighiales</taxon>
        <taxon>Euphorbiaceae</taxon>
        <taxon>Crotonoideae</taxon>
        <taxon>Manihoteae</taxon>
        <taxon>Manihot</taxon>
    </lineage>
</organism>
<reference evidence="1" key="1">
    <citation type="submission" date="2016-02" db="EMBL/GenBank/DDBJ databases">
        <title>WGS assembly of Manihot esculenta.</title>
        <authorList>
            <person name="Bredeson J.V."/>
            <person name="Prochnik S.E."/>
            <person name="Lyons J.B."/>
            <person name="Schmutz J."/>
            <person name="Grimwood J."/>
            <person name="Vrebalov J."/>
            <person name="Bart R.S."/>
            <person name="Amuge T."/>
            <person name="Ferguson M.E."/>
            <person name="Green R."/>
            <person name="Putnam N."/>
            <person name="Stites J."/>
            <person name="Rounsley S."/>
            <person name="Rokhsar D.S."/>
        </authorList>
    </citation>
    <scope>NUCLEOTIDE SEQUENCE [LARGE SCALE GENOMIC DNA]</scope>
    <source>
        <tissue evidence="1">Leaf</tissue>
    </source>
</reference>
<gene>
    <name evidence="1" type="ORF">MANES_17G088200</name>
</gene>
<evidence type="ECO:0000313" key="1">
    <source>
        <dbReference type="EMBL" id="OAY25361.1"/>
    </source>
</evidence>
<proteinExistence type="predicted"/>
<protein>
    <submittedName>
        <fullName evidence="1">Uncharacterized protein</fullName>
    </submittedName>
</protein>
<dbReference type="STRING" id="3983.A0A2C9U6H4"/>
<sequence length="67" mass="7894">MDHQLVELVFGCVDSNQKCERSFDWANFSAAIIAWEDYLHKLHKELLLSLPYWRSYGIIYIVPFEGS</sequence>
<dbReference type="AlphaFoldDB" id="A0A2C9U6H4"/>
<name>A0A2C9U6H4_MANES</name>